<evidence type="ECO:0000256" key="1">
    <source>
        <dbReference type="SAM" id="MobiDB-lite"/>
    </source>
</evidence>
<organism evidence="2 3">
    <name type="scientific">Streptomyces scabiei</name>
    <dbReference type="NCBI Taxonomy" id="1930"/>
    <lineage>
        <taxon>Bacteria</taxon>
        <taxon>Bacillati</taxon>
        <taxon>Actinomycetota</taxon>
        <taxon>Actinomycetes</taxon>
        <taxon>Kitasatosporales</taxon>
        <taxon>Streptomycetaceae</taxon>
        <taxon>Streptomyces</taxon>
    </lineage>
</organism>
<proteinExistence type="predicted"/>
<reference evidence="3" key="1">
    <citation type="submission" date="2015-11" db="EMBL/GenBank/DDBJ databases">
        <authorList>
            <consortium name="Cross-ministerial Strategic Innovation Promotion Program (SIP) consortium"/>
            <person name="Tomihama T."/>
            <person name="Ikenaga M."/>
            <person name="Sakai M."/>
            <person name="Okubo T."/>
            <person name="Ikeda S."/>
        </authorList>
    </citation>
    <scope>NUCLEOTIDE SEQUENCE [LARGE SCALE GENOMIC DNA]</scope>
    <source>
        <strain evidence="3">S58</strain>
    </source>
</reference>
<name>A0A117EBS3_STRSC</name>
<sequence length="175" mass="18979">MPPCLDVYVWVPRCTPDVFRTFVDRHVDTADPGDERLRAFVRTHVMGEPYEGDAEALAELRPGDGSGDGFALYVRARAFHGAVIAPTHDGAAVLGLSIDDPDGSPRTRDTARRLLDRLRREFSAPAGIAGVELPPPRTRTEWEEEPVELRVGRVPPGPVHPAGPRGQGGSGRDGE</sequence>
<dbReference type="AlphaFoldDB" id="A0A117EBS3"/>
<feature type="region of interest" description="Disordered" evidence="1">
    <location>
        <begin position="128"/>
        <end position="175"/>
    </location>
</feature>
<gene>
    <name evidence="2" type="ORF">SsS58_00196</name>
</gene>
<evidence type="ECO:0000313" key="2">
    <source>
        <dbReference type="EMBL" id="GAQ59858.1"/>
    </source>
</evidence>
<protein>
    <submittedName>
        <fullName evidence="2">Uncharacterized protein</fullName>
    </submittedName>
</protein>
<dbReference type="OrthoDB" id="5148265at2"/>
<reference evidence="2 3" key="2">
    <citation type="journal article" date="2016" name="Genome Announc.">
        <title>Draft Genome Sequences of Streptomyces scabiei S58, Streptomyces turgidiscabies T45, and Streptomyces acidiscabies a10, the Pathogens of Potato Common Scab, Isolated in Japan.</title>
        <authorList>
            <person name="Tomihama T."/>
            <person name="Nishi Y."/>
            <person name="Sakai M."/>
            <person name="Ikenaga M."/>
            <person name="Okubo T."/>
            <person name="Ikeda S."/>
        </authorList>
    </citation>
    <scope>NUCLEOTIDE SEQUENCE [LARGE SCALE GENOMIC DNA]</scope>
    <source>
        <strain evidence="2 3">S58</strain>
    </source>
</reference>
<feature type="compositionally biased region" description="Gly residues" evidence="1">
    <location>
        <begin position="165"/>
        <end position="175"/>
    </location>
</feature>
<reference evidence="3" key="3">
    <citation type="submission" date="2016-02" db="EMBL/GenBank/DDBJ databases">
        <title>Draft genome of pathogenic Streptomyces sp. in Japan.</title>
        <authorList>
            <person name="Tomihama T."/>
            <person name="Ikenaga M."/>
            <person name="Sakai M."/>
            <person name="Okubo T."/>
            <person name="Ikeda S."/>
        </authorList>
    </citation>
    <scope>NUCLEOTIDE SEQUENCE [LARGE SCALE GENOMIC DNA]</scope>
    <source>
        <strain evidence="3">S58</strain>
    </source>
</reference>
<comment type="caution">
    <text evidence="2">The sequence shown here is derived from an EMBL/GenBank/DDBJ whole genome shotgun (WGS) entry which is preliminary data.</text>
</comment>
<dbReference type="RefSeq" id="WP_059078039.1">
    <property type="nucleotide sequence ID" value="NZ_BCMM01000001.1"/>
</dbReference>
<evidence type="ECO:0000313" key="3">
    <source>
        <dbReference type="Proteomes" id="UP000067448"/>
    </source>
</evidence>
<dbReference type="EMBL" id="BCMM01000001">
    <property type="protein sequence ID" value="GAQ59858.1"/>
    <property type="molecule type" value="Genomic_DNA"/>
</dbReference>
<dbReference type="Proteomes" id="UP000067448">
    <property type="component" value="Unassembled WGS sequence"/>
</dbReference>
<accession>A0A117EBS3</accession>